<protein>
    <submittedName>
        <fullName evidence="8">Transposon Tn3 resolvase</fullName>
    </submittedName>
</protein>
<dbReference type="Gene3D" id="3.40.50.1390">
    <property type="entry name" value="Resolvase, N-terminal catalytic domain"/>
    <property type="match status" value="1"/>
</dbReference>
<evidence type="ECO:0000259" key="7">
    <source>
        <dbReference type="PROSITE" id="PS51737"/>
    </source>
</evidence>
<feature type="domain" description="Recombinase" evidence="7">
    <location>
        <begin position="162"/>
        <end position="307"/>
    </location>
</feature>
<keyword evidence="3" id="KW-0233">DNA recombination</keyword>
<dbReference type="Proteomes" id="UP000250079">
    <property type="component" value="Chromosome"/>
</dbReference>
<dbReference type="Gene3D" id="3.90.1750.20">
    <property type="entry name" value="Putative Large Serine Recombinase, Chain B, Domain 2"/>
    <property type="match status" value="1"/>
</dbReference>
<dbReference type="InterPro" id="IPR011109">
    <property type="entry name" value="DNA_bind_recombinase_dom"/>
</dbReference>
<gene>
    <name evidence="8" type="primary">tnpR_2</name>
    <name evidence="8" type="ORF">IMCC3135_22620</name>
</gene>
<dbReference type="PROSITE" id="PS00397">
    <property type="entry name" value="RECOMBINASES_1"/>
    <property type="match status" value="1"/>
</dbReference>
<dbReference type="GO" id="GO:0003677">
    <property type="term" value="F:DNA binding"/>
    <property type="evidence" value="ECO:0007669"/>
    <property type="project" value="UniProtKB-KW"/>
</dbReference>
<evidence type="ECO:0000256" key="2">
    <source>
        <dbReference type="ARBA" id="ARBA00023125"/>
    </source>
</evidence>
<dbReference type="InterPro" id="IPR038109">
    <property type="entry name" value="DNA_bind_recomb_sf"/>
</dbReference>
<dbReference type="EMBL" id="CP018632">
    <property type="protein sequence ID" value="ASJ74594.1"/>
    <property type="molecule type" value="Genomic_DNA"/>
</dbReference>
<dbReference type="SUPFAM" id="SSF53041">
    <property type="entry name" value="Resolvase-like"/>
    <property type="match status" value="1"/>
</dbReference>
<proteinExistence type="predicted"/>
<dbReference type="InterPro" id="IPR006118">
    <property type="entry name" value="Recombinase_CS"/>
</dbReference>
<dbReference type="AlphaFoldDB" id="A0A2Z2P435"/>
<dbReference type="InterPro" id="IPR036162">
    <property type="entry name" value="Resolvase-like_N_sf"/>
</dbReference>
<dbReference type="KEGG" id="gai:IMCC3135_22620"/>
<evidence type="ECO:0000259" key="6">
    <source>
        <dbReference type="PROSITE" id="PS51736"/>
    </source>
</evidence>
<dbReference type="PANTHER" id="PTHR30461">
    <property type="entry name" value="DNA-INVERTASE FROM LAMBDOID PROPHAGE"/>
    <property type="match status" value="1"/>
</dbReference>
<dbReference type="CDD" id="cd00338">
    <property type="entry name" value="Ser_Recombinase"/>
    <property type="match status" value="1"/>
</dbReference>
<evidence type="ECO:0000313" key="9">
    <source>
        <dbReference type="Proteomes" id="UP000250079"/>
    </source>
</evidence>
<dbReference type="PROSITE" id="PS51737">
    <property type="entry name" value="RECOMBINASE_DNA_BIND"/>
    <property type="match status" value="1"/>
</dbReference>
<dbReference type="GO" id="GO:0000150">
    <property type="term" value="F:DNA strand exchange activity"/>
    <property type="evidence" value="ECO:0007669"/>
    <property type="project" value="InterPro"/>
</dbReference>
<dbReference type="InterPro" id="IPR006119">
    <property type="entry name" value="Resolv_N"/>
</dbReference>
<keyword evidence="2" id="KW-0238">DNA-binding</keyword>
<organism evidence="8 9">
    <name type="scientific">Granulosicoccus antarcticus IMCC3135</name>
    <dbReference type="NCBI Taxonomy" id="1192854"/>
    <lineage>
        <taxon>Bacteria</taxon>
        <taxon>Pseudomonadati</taxon>
        <taxon>Pseudomonadota</taxon>
        <taxon>Gammaproteobacteria</taxon>
        <taxon>Chromatiales</taxon>
        <taxon>Granulosicoccaceae</taxon>
        <taxon>Granulosicoccus</taxon>
    </lineage>
</organism>
<dbReference type="PANTHER" id="PTHR30461:SF23">
    <property type="entry name" value="DNA RECOMBINASE-RELATED"/>
    <property type="match status" value="1"/>
</dbReference>
<evidence type="ECO:0000256" key="4">
    <source>
        <dbReference type="PIRSR" id="PIRSR606118-50"/>
    </source>
</evidence>
<dbReference type="InterPro" id="IPR025827">
    <property type="entry name" value="Zn_ribbon_recom_dom"/>
</dbReference>
<dbReference type="GO" id="GO:0015074">
    <property type="term" value="P:DNA integration"/>
    <property type="evidence" value="ECO:0007669"/>
    <property type="project" value="UniProtKB-KW"/>
</dbReference>
<evidence type="ECO:0000313" key="8">
    <source>
        <dbReference type="EMBL" id="ASJ74594.1"/>
    </source>
</evidence>
<evidence type="ECO:0000256" key="5">
    <source>
        <dbReference type="PROSITE-ProRule" id="PRU10137"/>
    </source>
</evidence>
<keyword evidence="9" id="KW-1185">Reference proteome</keyword>
<keyword evidence="1" id="KW-0229">DNA integration</keyword>
<dbReference type="Pfam" id="PF00239">
    <property type="entry name" value="Resolvase"/>
    <property type="match status" value="1"/>
</dbReference>
<dbReference type="SMART" id="SM00857">
    <property type="entry name" value="Resolvase"/>
    <property type="match status" value="1"/>
</dbReference>
<dbReference type="InterPro" id="IPR050639">
    <property type="entry name" value="SSR_resolvase"/>
</dbReference>
<dbReference type="Pfam" id="PF13408">
    <property type="entry name" value="Zn_ribbon_recom"/>
    <property type="match status" value="1"/>
</dbReference>
<feature type="domain" description="Resolvase/invertase-type recombinase catalytic" evidence="6">
    <location>
        <begin position="6"/>
        <end position="153"/>
    </location>
</feature>
<accession>A0A2Z2P435</accession>
<dbReference type="OrthoDB" id="4500247at2"/>
<evidence type="ECO:0000256" key="3">
    <source>
        <dbReference type="ARBA" id="ARBA00023172"/>
    </source>
</evidence>
<dbReference type="PROSITE" id="PS51736">
    <property type="entry name" value="RECOMBINASES_3"/>
    <property type="match status" value="1"/>
</dbReference>
<sequence>MSHQNICALYARVSSPKQAKDCTIDSQIQALKERIVSDGGQLIDDMVFSDAGVSGATLIRPELERLRDAISIGAVDHLYIHSPDRLSRKYAHQALLMEEFASAGVVVNFLNHKVGTSPEEEMLLQMQGMFAEYERAKIIERHRRGKLHRARVGSVNVLSGAPYGYRYTRKQLDGKPAQYVIDLEQAKTVRQIFNWIGVDRLSIGAVCRRLGEANIPTKTGKSHWDRSVVWSMLQNPAYMGKAAFGKTKAGALMPRVRPQKHSAETPKKPHSTHRVQRKDWIEIPVPPIVSQPLYEAVQAQLDENRKRARVGERGAKHLLQGLTVCGHCHYAYYGKRVSPSTAKGKFQYAYYRCIGTDAYRFGGQRICDNSQVRTQTLDELVWAEVINALENPERLKKEYERRLNVLEKKEHERHDITALKQQKAQLKKGASRLIDSYASDVIDQQDFEPKIKQIKARITEIEEQIEQGDQSQSAQRELFLVINHLEEFAKTINVNLSTTDFITKRDTIRALVKRVEIYKEEVVVIFRIDPTPSHSVSSGPAIPGRFETPIESIR</sequence>
<evidence type="ECO:0000256" key="1">
    <source>
        <dbReference type="ARBA" id="ARBA00022908"/>
    </source>
</evidence>
<feature type="active site" description="O-(5'-phospho-DNA)-serine intermediate" evidence="4 5">
    <location>
        <position position="14"/>
    </location>
</feature>
<name>A0A2Z2P435_9GAMM</name>
<dbReference type="Pfam" id="PF07508">
    <property type="entry name" value="Recombinase"/>
    <property type="match status" value="1"/>
</dbReference>
<reference evidence="8 9" key="1">
    <citation type="submission" date="2016-12" db="EMBL/GenBank/DDBJ databases">
        <authorList>
            <person name="Song W.-J."/>
            <person name="Kurnit D.M."/>
        </authorList>
    </citation>
    <scope>NUCLEOTIDE SEQUENCE [LARGE SCALE GENOMIC DNA]</scope>
    <source>
        <strain evidence="8 9">IMCC3135</strain>
    </source>
</reference>
<dbReference type="RefSeq" id="WP_088919607.1">
    <property type="nucleotide sequence ID" value="NZ_CP018632.1"/>
</dbReference>